<organism evidence="4 5">
    <name type="scientific">Apilactobacillus kunkeei</name>
    <dbReference type="NCBI Taxonomy" id="148814"/>
    <lineage>
        <taxon>Bacteria</taxon>
        <taxon>Bacillati</taxon>
        <taxon>Bacillota</taxon>
        <taxon>Bacilli</taxon>
        <taxon>Lactobacillales</taxon>
        <taxon>Lactobacillaceae</taxon>
        <taxon>Apilactobacillus</taxon>
    </lineage>
</organism>
<dbReference type="SUPFAM" id="SSF47413">
    <property type="entry name" value="lambda repressor-like DNA-binding domains"/>
    <property type="match status" value="1"/>
</dbReference>
<evidence type="ECO:0000313" key="4">
    <source>
        <dbReference type="EMBL" id="KOY76543.1"/>
    </source>
</evidence>
<dbReference type="EMBL" id="JXCY01000005">
    <property type="protein sequence ID" value="KOY76543.1"/>
    <property type="molecule type" value="Genomic_DNA"/>
</dbReference>
<dbReference type="PANTHER" id="PTHR34475:SF1">
    <property type="entry name" value="CYTOSKELETON PROTEIN RODZ"/>
    <property type="match status" value="1"/>
</dbReference>
<comment type="caution">
    <text evidence="4">The sequence shown here is derived from an EMBL/GenBank/DDBJ whole genome shotgun (WGS) entry which is preliminary data.</text>
</comment>
<dbReference type="InterPro" id="IPR010982">
    <property type="entry name" value="Lambda_DNA-bd_dom_sf"/>
</dbReference>
<feature type="compositionally biased region" description="Basic and acidic residues" evidence="1">
    <location>
        <begin position="171"/>
        <end position="187"/>
    </location>
</feature>
<keyword evidence="2" id="KW-0472">Membrane</keyword>
<gene>
    <name evidence="4" type="ORF">RZ71_13410</name>
</gene>
<sequence>MQNNNGKQVEIGKSLHEARVAKGMSIDDIQKITKIQKHYLEAIEQGNFAELPGDFYVRAFIKQFADTVGVNGIELLNEHDDSLPDTQSEEYADEVSKDDVNSRVASRSREHRKDSFRKVIPTIGIIVAILVVVCGIWAVVVHTNSSSQTSISSSSVSVTGSSESSSSSSSKADDKKKEDKKSTDKKTTIKEVSATKYNVTGQKENTVTLKATGRAWSSIMADNKTLFQGSQNSGDKKDVKLPADTKSVNISLGNTQGAKILVNGTELKYDKNTPLTTQITLEFSK</sequence>
<dbReference type="Gene3D" id="1.10.260.40">
    <property type="entry name" value="lambda repressor-like DNA-binding domains"/>
    <property type="match status" value="1"/>
</dbReference>
<dbReference type="AlphaFoldDB" id="A0A0M9DC61"/>
<accession>A0A0M9DC61</accession>
<dbReference type="GO" id="GO:0003677">
    <property type="term" value="F:DNA binding"/>
    <property type="evidence" value="ECO:0007669"/>
    <property type="project" value="UniProtKB-KW"/>
</dbReference>
<keyword evidence="5" id="KW-1185">Reference proteome</keyword>
<feature type="transmembrane region" description="Helical" evidence="2">
    <location>
        <begin position="119"/>
        <end position="140"/>
    </location>
</feature>
<evidence type="ECO:0000256" key="1">
    <source>
        <dbReference type="SAM" id="MobiDB-lite"/>
    </source>
</evidence>
<keyword evidence="2" id="KW-0812">Transmembrane</keyword>
<feature type="domain" description="Cytoskeleton protein RodZ-like C-terminal" evidence="3">
    <location>
        <begin position="208"/>
        <end position="272"/>
    </location>
</feature>
<protein>
    <submittedName>
        <fullName evidence="4">Xre-like DNA-binding protein</fullName>
    </submittedName>
</protein>
<keyword evidence="2" id="KW-1133">Transmembrane helix</keyword>
<dbReference type="Pfam" id="PF13464">
    <property type="entry name" value="RodZ_C"/>
    <property type="match status" value="1"/>
</dbReference>
<dbReference type="PATRIC" id="fig|148814.8.peg.537"/>
<dbReference type="InterPro" id="IPR050400">
    <property type="entry name" value="Bact_Cytoskel_RodZ"/>
</dbReference>
<dbReference type="PANTHER" id="PTHR34475">
    <property type="match status" value="1"/>
</dbReference>
<reference evidence="4 5" key="1">
    <citation type="journal article" date="2015" name="Genome Biol. Evol.">
        <title>Functionally Structured Genomes in Lactobacillus kunkeei Colonizing the Honey Crop and Food Products of Honeybees and Stingless Bees.</title>
        <authorList>
            <person name="Tamarit D."/>
            <person name="Ellegaard K.M."/>
            <person name="Wikander J."/>
            <person name="Olofsson T."/>
            <person name="Vasquez A."/>
            <person name="Andersson S.G."/>
        </authorList>
    </citation>
    <scope>NUCLEOTIDE SEQUENCE [LARGE SCALE GENOMIC DNA]</scope>
    <source>
        <strain evidence="4 5">LAko</strain>
    </source>
</reference>
<dbReference type="Proteomes" id="UP000037778">
    <property type="component" value="Unassembled WGS sequence"/>
</dbReference>
<dbReference type="Pfam" id="PF13413">
    <property type="entry name" value="HTH_25"/>
    <property type="match status" value="1"/>
</dbReference>
<proteinExistence type="predicted"/>
<evidence type="ECO:0000259" key="3">
    <source>
        <dbReference type="Pfam" id="PF13464"/>
    </source>
</evidence>
<feature type="compositionally biased region" description="Low complexity" evidence="1">
    <location>
        <begin position="149"/>
        <end position="170"/>
    </location>
</feature>
<feature type="region of interest" description="Disordered" evidence="1">
    <location>
        <begin position="149"/>
        <end position="187"/>
    </location>
</feature>
<evidence type="ECO:0000313" key="5">
    <source>
        <dbReference type="Proteomes" id="UP000037778"/>
    </source>
</evidence>
<evidence type="ECO:0000256" key="2">
    <source>
        <dbReference type="SAM" id="Phobius"/>
    </source>
</evidence>
<keyword evidence="4" id="KW-0238">DNA-binding</keyword>
<dbReference type="InterPro" id="IPR025194">
    <property type="entry name" value="RodZ-like_C"/>
</dbReference>
<feature type="compositionally biased region" description="Basic and acidic residues" evidence="1">
    <location>
        <begin position="94"/>
        <end position="111"/>
    </location>
</feature>
<dbReference type="RefSeq" id="WP_053791655.1">
    <property type="nucleotide sequence ID" value="NZ_JXCY01000005.1"/>
</dbReference>
<feature type="region of interest" description="Disordered" evidence="1">
    <location>
        <begin position="79"/>
        <end position="111"/>
    </location>
</feature>
<name>A0A0M9DC61_9LACO</name>